<comment type="similarity">
    <text evidence="1">Belongs to the LysR transcriptional regulatory family.</text>
</comment>
<dbReference type="InterPro" id="IPR036390">
    <property type="entry name" value="WH_DNA-bd_sf"/>
</dbReference>
<dbReference type="AlphaFoldDB" id="A0A0R2LR43"/>
<dbReference type="FunFam" id="1.10.10.10:FF:000001">
    <property type="entry name" value="LysR family transcriptional regulator"/>
    <property type="match status" value="1"/>
</dbReference>
<dbReference type="Pfam" id="PF00126">
    <property type="entry name" value="HTH_1"/>
    <property type="match status" value="1"/>
</dbReference>
<keyword evidence="3" id="KW-0238">DNA-binding</keyword>
<dbReference type="InterPro" id="IPR005119">
    <property type="entry name" value="LysR_subst-bd"/>
</dbReference>
<comment type="caution">
    <text evidence="6">The sequence shown here is derived from an EMBL/GenBank/DDBJ whole genome shotgun (WGS) entry which is preliminary data.</text>
</comment>
<dbReference type="PANTHER" id="PTHR30419">
    <property type="entry name" value="HTH-TYPE TRANSCRIPTIONAL REGULATOR YBHD"/>
    <property type="match status" value="1"/>
</dbReference>
<dbReference type="Gene3D" id="3.40.190.290">
    <property type="match status" value="1"/>
</dbReference>
<evidence type="ECO:0000256" key="2">
    <source>
        <dbReference type="ARBA" id="ARBA00023015"/>
    </source>
</evidence>
<dbReference type="Proteomes" id="UP000051906">
    <property type="component" value="Unassembled WGS sequence"/>
</dbReference>
<protein>
    <submittedName>
        <fullName evidence="6">Transcription regulator</fullName>
    </submittedName>
</protein>
<evidence type="ECO:0000313" key="6">
    <source>
        <dbReference type="EMBL" id="KRO03750.1"/>
    </source>
</evidence>
<accession>A0A0R2LR43</accession>
<dbReference type="Gene3D" id="1.10.10.10">
    <property type="entry name" value="Winged helix-like DNA-binding domain superfamily/Winged helix DNA-binding domain"/>
    <property type="match status" value="1"/>
</dbReference>
<dbReference type="GO" id="GO:0005829">
    <property type="term" value="C:cytosol"/>
    <property type="evidence" value="ECO:0007669"/>
    <property type="project" value="TreeGrafter"/>
</dbReference>
<dbReference type="InterPro" id="IPR036388">
    <property type="entry name" value="WH-like_DNA-bd_sf"/>
</dbReference>
<keyword evidence="4" id="KW-0804">Transcription</keyword>
<dbReference type="STRING" id="616990.IV54_GL002112"/>
<evidence type="ECO:0000313" key="7">
    <source>
        <dbReference type="Proteomes" id="UP000051906"/>
    </source>
</evidence>
<evidence type="ECO:0000256" key="4">
    <source>
        <dbReference type="ARBA" id="ARBA00023163"/>
    </source>
</evidence>
<dbReference type="PANTHER" id="PTHR30419:SF8">
    <property type="entry name" value="NITROGEN ASSIMILATION TRANSCRIPTIONAL ACTIVATOR-RELATED"/>
    <property type="match status" value="1"/>
</dbReference>
<dbReference type="SUPFAM" id="SSF46785">
    <property type="entry name" value="Winged helix' DNA-binding domain"/>
    <property type="match status" value="1"/>
</dbReference>
<evidence type="ECO:0000256" key="1">
    <source>
        <dbReference type="ARBA" id="ARBA00009437"/>
    </source>
</evidence>
<dbReference type="PROSITE" id="PS50931">
    <property type="entry name" value="HTH_LYSR"/>
    <property type="match status" value="1"/>
</dbReference>
<keyword evidence="2" id="KW-0805">Transcription regulation</keyword>
<dbReference type="EMBL" id="JQCA01000060">
    <property type="protein sequence ID" value="KRO03750.1"/>
    <property type="molecule type" value="Genomic_DNA"/>
</dbReference>
<sequence length="296" mass="32321">MVTMELRVLRYFLMVVQEKNISQASERLHVSQPTVSRQLKELEAELGTVLFERGNRSIQLTADGEYFANQAKQILSLTDKTLANIHQEQDVRGAVYVGSAEARSMLTVAQAIGHLNQRHPHVQINLVSTDASDIHQQLGSGVFDFGVVMEPTDKSDYDFLRLPGESRWGLLVQNRSPLAQQATVSLDDIAHATLILPQQGGSQRIHALFGLDTADLHVAATYNLLYNASLLVSAGVGSALGLDGIINTNQSDLTFVPLEPRTSSGSSLVWLKGQRLSTAAQALLAQIRSELTPVEN</sequence>
<reference evidence="6 7" key="1">
    <citation type="journal article" date="2015" name="Genome Announc.">
        <title>Expanding the biotechnology potential of lactobacilli through comparative genomics of 213 strains and associated genera.</title>
        <authorList>
            <person name="Sun Z."/>
            <person name="Harris H.M."/>
            <person name="McCann A."/>
            <person name="Guo C."/>
            <person name="Argimon S."/>
            <person name="Zhang W."/>
            <person name="Yang X."/>
            <person name="Jeffery I.B."/>
            <person name="Cooney J.C."/>
            <person name="Kagawa T.F."/>
            <person name="Liu W."/>
            <person name="Song Y."/>
            <person name="Salvetti E."/>
            <person name="Wrobel A."/>
            <person name="Rasinkangas P."/>
            <person name="Parkhill J."/>
            <person name="Rea M.C."/>
            <person name="O'Sullivan O."/>
            <person name="Ritari J."/>
            <person name="Douillard F.P."/>
            <person name="Paul Ross R."/>
            <person name="Yang R."/>
            <person name="Briner A.E."/>
            <person name="Felis G.E."/>
            <person name="de Vos W.M."/>
            <person name="Barrangou R."/>
            <person name="Klaenhammer T.R."/>
            <person name="Caufield P.W."/>
            <person name="Cui Y."/>
            <person name="Zhang H."/>
            <person name="O'Toole P.W."/>
        </authorList>
    </citation>
    <scope>NUCLEOTIDE SEQUENCE [LARGE SCALE GENOMIC DNA]</scope>
    <source>
        <strain evidence="6 7">DSM 22467</strain>
    </source>
</reference>
<keyword evidence="7" id="KW-1185">Reference proteome</keyword>
<name>A0A0R2LR43_9LACO</name>
<evidence type="ECO:0000256" key="3">
    <source>
        <dbReference type="ARBA" id="ARBA00023125"/>
    </source>
</evidence>
<gene>
    <name evidence="6" type="ORF">IV54_GL002112</name>
</gene>
<dbReference type="GO" id="GO:0003700">
    <property type="term" value="F:DNA-binding transcription factor activity"/>
    <property type="evidence" value="ECO:0007669"/>
    <property type="project" value="InterPro"/>
</dbReference>
<dbReference type="CDD" id="cd05466">
    <property type="entry name" value="PBP2_LTTR_substrate"/>
    <property type="match status" value="1"/>
</dbReference>
<evidence type="ECO:0000259" key="5">
    <source>
        <dbReference type="PROSITE" id="PS50931"/>
    </source>
</evidence>
<dbReference type="InterPro" id="IPR050950">
    <property type="entry name" value="HTH-type_LysR_regulators"/>
</dbReference>
<proteinExistence type="inferred from homology"/>
<dbReference type="PRINTS" id="PR00039">
    <property type="entry name" value="HTHLYSR"/>
</dbReference>
<dbReference type="Pfam" id="PF03466">
    <property type="entry name" value="LysR_substrate"/>
    <property type="match status" value="1"/>
</dbReference>
<dbReference type="InterPro" id="IPR000847">
    <property type="entry name" value="LysR_HTH_N"/>
</dbReference>
<dbReference type="PATRIC" id="fig|616990.3.peg.2232"/>
<organism evidence="6 7">
    <name type="scientific">Levilactobacillus paucivorans</name>
    <dbReference type="NCBI Taxonomy" id="616990"/>
    <lineage>
        <taxon>Bacteria</taxon>
        <taxon>Bacillati</taxon>
        <taxon>Bacillota</taxon>
        <taxon>Bacilli</taxon>
        <taxon>Lactobacillales</taxon>
        <taxon>Lactobacillaceae</taxon>
        <taxon>Levilactobacillus</taxon>
    </lineage>
</organism>
<dbReference type="SUPFAM" id="SSF53850">
    <property type="entry name" value="Periplasmic binding protein-like II"/>
    <property type="match status" value="1"/>
</dbReference>
<dbReference type="GO" id="GO:0003677">
    <property type="term" value="F:DNA binding"/>
    <property type="evidence" value="ECO:0007669"/>
    <property type="project" value="UniProtKB-KW"/>
</dbReference>
<feature type="domain" description="HTH lysR-type" evidence="5">
    <location>
        <begin position="4"/>
        <end position="61"/>
    </location>
</feature>